<gene>
    <name evidence="2" type="ORF">DNF11_0040</name>
</gene>
<feature type="compositionally biased region" description="Pro residues" evidence="1">
    <location>
        <begin position="255"/>
        <end position="267"/>
    </location>
</feature>
<keyword evidence="3" id="KW-1185">Reference proteome</keyword>
<feature type="region of interest" description="Disordered" evidence="1">
    <location>
        <begin position="167"/>
        <end position="628"/>
    </location>
</feature>
<feature type="compositionally biased region" description="Basic and acidic residues" evidence="1">
    <location>
        <begin position="396"/>
        <end position="424"/>
    </location>
</feature>
<dbReference type="AlphaFoldDB" id="A0A3G2RZ44"/>
<accession>A0A3G2RZ44</accession>
<protein>
    <submittedName>
        <fullName evidence="2">Uncharacterized protein</fullName>
    </submittedName>
</protein>
<reference evidence="2 3" key="1">
    <citation type="submission" date="2018-10" db="EMBL/GenBank/DDBJ databases">
        <title>Complete genome sequence of Malassezia restricta CBS 7877.</title>
        <authorList>
            <person name="Morand S.C."/>
            <person name="Bertignac M."/>
            <person name="Iltis A."/>
            <person name="Kolder I."/>
            <person name="Pirovano W."/>
            <person name="Jourdain R."/>
            <person name="Clavaud C."/>
        </authorList>
    </citation>
    <scope>NUCLEOTIDE SEQUENCE [LARGE SCALE GENOMIC DNA]</scope>
    <source>
        <strain evidence="2 3">CBS 7877</strain>
    </source>
</reference>
<feature type="region of interest" description="Disordered" evidence="1">
    <location>
        <begin position="1"/>
        <end position="68"/>
    </location>
</feature>
<feature type="compositionally biased region" description="Low complexity" evidence="1">
    <location>
        <begin position="191"/>
        <end position="210"/>
    </location>
</feature>
<feature type="compositionally biased region" description="Acidic residues" evidence="1">
    <location>
        <begin position="571"/>
        <end position="589"/>
    </location>
</feature>
<evidence type="ECO:0000313" key="3">
    <source>
        <dbReference type="Proteomes" id="UP000269793"/>
    </source>
</evidence>
<evidence type="ECO:0000256" key="1">
    <source>
        <dbReference type="SAM" id="MobiDB-lite"/>
    </source>
</evidence>
<organism evidence="2 3">
    <name type="scientific">Malassezia restricta (strain ATCC 96810 / NBRC 103918 / CBS 7877)</name>
    <name type="common">Seborrheic dermatitis infection agent</name>
    <dbReference type="NCBI Taxonomy" id="425264"/>
    <lineage>
        <taxon>Eukaryota</taxon>
        <taxon>Fungi</taxon>
        <taxon>Dikarya</taxon>
        <taxon>Basidiomycota</taxon>
        <taxon>Ustilaginomycotina</taxon>
        <taxon>Malasseziomycetes</taxon>
        <taxon>Malasseziales</taxon>
        <taxon>Malasseziaceae</taxon>
        <taxon>Malassezia</taxon>
    </lineage>
</organism>
<feature type="compositionally biased region" description="Basic and acidic residues" evidence="1">
    <location>
        <begin position="314"/>
        <end position="333"/>
    </location>
</feature>
<name>A0A3G2RZ44_MALR7</name>
<feature type="compositionally biased region" description="Polar residues" evidence="1">
    <location>
        <begin position="39"/>
        <end position="50"/>
    </location>
</feature>
<dbReference type="STRING" id="425264.A0A3G2RZ44"/>
<feature type="compositionally biased region" description="Low complexity" evidence="1">
    <location>
        <begin position="590"/>
        <end position="616"/>
    </location>
</feature>
<dbReference type="EMBL" id="CP033148">
    <property type="protein sequence ID" value="AYO40990.1"/>
    <property type="molecule type" value="Genomic_DNA"/>
</dbReference>
<sequence length="628" mass="66528">MTSTVPGEPHSALTPNAAKKVQTTPANSKKKKSKIPPANNMTTPGDSRQVSPVAKRRKSQHAQPIHDSSLTMAMDSTWQTILAFRTSFGKGFQRVLDPTFNLDHARQIVQQKYGLDSSTPVALSYQASDGMSIDLEDKEDIRAFQVYASREPVVTLHADFDQAKIGSAGKAQEATISSTPSKSRGRRGGRSKSANNAANDAAGAPPNVAASESAPRQDVAETSMAEVSANLHEMSQDAPQPPSGKRKSPKRAEPVPEPVPEAAPEPAPEAGSAESIQRPDDDDDENVPLSQQSVSNASTGTPSPEKPRRHRRTKAEMEAFRAEQAAKKLEKEQSSQAHKSSSQSEEADAADTTTASVGDETTIVHDNHNDEPARTASASIQALEASGPAAMQQRLSELKAKKQRKNAAEREEQKLLMDRIKEKGLPATAAEPAETSSLNTSHTATNGTSAPPRVTAPDVSTTEDVSHADDTQPFISQPESHLPASPTRVHGPSPRPPAPVESTPRRSSSSVFVDAPERPPNTDSSAQAHRNSSGAFTKLSELKPSALRRTVSQQEGPQTPATSSDTPASESESESESDSETGSDSDSDSDQTSQPALPASKMAGASAAASAENASSAKRKRTFFSALS</sequence>
<dbReference type="Proteomes" id="UP000269793">
    <property type="component" value="Chromosome I"/>
</dbReference>
<feature type="compositionally biased region" description="Basic and acidic residues" evidence="1">
    <location>
        <begin position="362"/>
        <end position="373"/>
    </location>
</feature>
<feature type="compositionally biased region" description="Low complexity" evidence="1">
    <location>
        <begin position="334"/>
        <end position="355"/>
    </location>
</feature>
<feature type="compositionally biased region" description="Polar residues" evidence="1">
    <location>
        <begin position="434"/>
        <end position="449"/>
    </location>
</feature>
<feature type="compositionally biased region" description="Polar residues" evidence="1">
    <location>
        <begin position="521"/>
        <end position="535"/>
    </location>
</feature>
<dbReference type="VEuPathDB" id="FungiDB:DNF11_0040"/>
<evidence type="ECO:0000313" key="2">
    <source>
        <dbReference type="EMBL" id="AYO40990.1"/>
    </source>
</evidence>
<feature type="compositionally biased region" description="Polar residues" evidence="1">
    <location>
        <begin position="288"/>
        <end position="302"/>
    </location>
</feature>
<proteinExistence type="predicted"/>
<dbReference type="OrthoDB" id="3357439at2759"/>
<feature type="compositionally biased region" description="Low complexity" evidence="1">
    <location>
        <begin position="558"/>
        <end position="570"/>
    </location>
</feature>